<feature type="transmembrane region" description="Helical" evidence="1">
    <location>
        <begin position="12"/>
        <end position="29"/>
    </location>
</feature>
<dbReference type="CDD" id="cd07341">
    <property type="entry name" value="M56_BlaR1_MecR1_like"/>
    <property type="match status" value="1"/>
</dbReference>
<feature type="transmembrane region" description="Helical" evidence="1">
    <location>
        <begin position="293"/>
        <end position="312"/>
    </location>
</feature>
<reference evidence="3" key="1">
    <citation type="journal article" date="2020" name="Appl. Environ. Microbiol.">
        <title>Medium-Chain Fatty Acid Synthesis by 'Candidatus Weimeria bifida' gen. nov., sp. nov., and 'Candidatus Pseudoramibacter fermentans' sp. nov.</title>
        <authorList>
            <person name="Scarborough M.J."/>
            <person name="Myers K.S."/>
            <person name="Donohue T.J."/>
            <person name="Noguera D.R."/>
        </authorList>
    </citation>
    <scope>NUCLEOTIDE SEQUENCE</scope>
    <source>
        <strain evidence="3">LCO1.1</strain>
    </source>
</reference>
<dbReference type="Pfam" id="PF05569">
    <property type="entry name" value="Peptidase_M56"/>
    <property type="match status" value="1"/>
</dbReference>
<keyword evidence="4" id="KW-1185">Reference proteome</keyword>
<proteinExistence type="predicted"/>
<feature type="transmembrane region" description="Helical" evidence="1">
    <location>
        <begin position="41"/>
        <end position="59"/>
    </location>
</feature>
<dbReference type="InterPro" id="IPR052173">
    <property type="entry name" value="Beta-lactam_resp_regulator"/>
</dbReference>
<sequence length="361" mass="43242">MRITLYSCVSTFIWTSFFILLLYILRVRLKLTEICSIESTILIYIFCVVRLLFIVEFPWTKNYECGYLFNPLYTFLRSNVVNNSGIRLKTYELFLIIWLSGIAAGLTFVITKYLTFAKYMKKMVFVRCEDDYRMFERISDRKDITINECKGISSSFCYGILHKNIVLPQRERTDEERFFIIRHEYAHIQNDDLIVKLMLNIFCAMFWWDPFVYLLIRRMNQSFEIRCDHRVIEGISDDQRVAYLETILSEYNRGGSTGKCTISEFSPKRQTDMEERFIEVSRYRKGQTGKKKFLIVMLAVIIMVISYSFVFMPEYEAPVGNNMEFINEDVHVYEENGKYYFNYNNDKREISRDMYEKLKNK</sequence>
<dbReference type="EMBL" id="VOGC01000002">
    <property type="protein sequence ID" value="MQN01048.1"/>
    <property type="molecule type" value="Genomic_DNA"/>
</dbReference>
<evidence type="ECO:0000313" key="4">
    <source>
        <dbReference type="Proteomes" id="UP000460257"/>
    </source>
</evidence>
<name>A0A6N7IZ78_9FIRM</name>
<evidence type="ECO:0000313" key="3">
    <source>
        <dbReference type="EMBL" id="MQN01048.1"/>
    </source>
</evidence>
<evidence type="ECO:0000259" key="2">
    <source>
        <dbReference type="Pfam" id="PF05569"/>
    </source>
</evidence>
<dbReference type="AlphaFoldDB" id="A0A6N7IZ78"/>
<comment type="caution">
    <text evidence="3">The sequence shown here is derived from an EMBL/GenBank/DDBJ whole genome shotgun (WGS) entry which is preliminary data.</text>
</comment>
<protein>
    <submittedName>
        <fullName evidence="3">M56 family metallopeptidase</fullName>
    </submittedName>
</protein>
<keyword evidence="1" id="KW-0472">Membrane</keyword>
<dbReference type="InterPro" id="IPR008756">
    <property type="entry name" value="Peptidase_M56"/>
</dbReference>
<organism evidence="3 4">
    <name type="scientific">Candidatus Weimeria bifida</name>
    <dbReference type="NCBI Taxonomy" id="2599074"/>
    <lineage>
        <taxon>Bacteria</taxon>
        <taxon>Bacillati</taxon>
        <taxon>Bacillota</taxon>
        <taxon>Clostridia</taxon>
        <taxon>Lachnospirales</taxon>
        <taxon>Lachnospiraceae</taxon>
        <taxon>Candidatus Weimeria</taxon>
    </lineage>
</organism>
<feature type="transmembrane region" description="Helical" evidence="1">
    <location>
        <begin position="93"/>
        <end position="114"/>
    </location>
</feature>
<gene>
    <name evidence="3" type="ORF">FRC54_03570</name>
</gene>
<evidence type="ECO:0000256" key="1">
    <source>
        <dbReference type="SAM" id="Phobius"/>
    </source>
</evidence>
<keyword evidence="1" id="KW-0812">Transmembrane</keyword>
<dbReference type="PANTHER" id="PTHR34978">
    <property type="entry name" value="POSSIBLE SENSOR-TRANSDUCER PROTEIN BLAR"/>
    <property type="match status" value="1"/>
</dbReference>
<accession>A0A6N7IZ78</accession>
<feature type="domain" description="Peptidase M56" evidence="2">
    <location>
        <begin position="91"/>
        <end position="276"/>
    </location>
</feature>
<dbReference type="PANTHER" id="PTHR34978:SF3">
    <property type="entry name" value="SLR0241 PROTEIN"/>
    <property type="match status" value="1"/>
</dbReference>
<dbReference type="Proteomes" id="UP000460257">
    <property type="component" value="Unassembled WGS sequence"/>
</dbReference>
<keyword evidence="1" id="KW-1133">Transmembrane helix</keyword>